<keyword evidence="10 12" id="KW-1133">Transmembrane helix</keyword>
<comment type="pathway">
    <text evidence="12">Cofactor biosynthesis; ubiquinone biosynthesis.</text>
</comment>
<evidence type="ECO:0000256" key="12">
    <source>
        <dbReference type="HAMAP-Rule" id="MF_01635"/>
    </source>
</evidence>
<dbReference type="InterPro" id="IPR000537">
    <property type="entry name" value="UbiA_prenyltransferase"/>
</dbReference>
<dbReference type="InterPro" id="IPR039653">
    <property type="entry name" value="Prenyltransferase"/>
</dbReference>
<dbReference type="PANTHER" id="PTHR11048">
    <property type="entry name" value="PRENYLTRANSFERASES"/>
    <property type="match status" value="1"/>
</dbReference>
<feature type="transmembrane region" description="Helical" evidence="12">
    <location>
        <begin position="57"/>
        <end position="81"/>
    </location>
</feature>
<dbReference type="GO" id="GO:0005886">
    <property type="term" value="C:plasma membrane"/>
    <property type="evidence" value="ECO:0007669"/>
    <property type="project" value="UniProtKB-SubCell"/>
</dbReference>
<evidence type="ECO:0000313" key="14">
    <source>
        <dbReference type="EMBL" id="TQV74138.1"/>
    </source>
</evidence>
<feature type="transmembrane region" description="Helical" evidence="12">
    <location>
        <begin position="248"/>
        <end position="266"/>
    </location>
</feature>
<proteinExistence type="inferred from homology"/>
<evidence type="ECO:0000256" key="3">
    <source>
        <dbReference type="ARBA" id="ARBA00005985"/>
    </source>
</evidence>
<feature type="transmembrane region" description="Helical" evidence="12">
    <location>
        <begin position="102"/>
        <end position="122"/>
    </location>
</feature>
<comment type="function">
    <text evidence="12">Catalyzes the prenylation of para-hydroxybenzoate (PHB) with an all-trans polyprenyl group. Mediates the second step in the final reaction sequence of ubiquinone-8 (UQ-8) biosynthesis, which is the condensation of the polyisoprenoid side chain with PHB, generating the first membrane-bound Q intermediate 3-octaprenyl-4-hydroxybenzoate.</text>
</comment>
<keyword evidence="7 12" id="KW-0831">Ubiquinone biosynthesis</keyword>
<keyword evidence="11 12" id="KW-0472">Membrane</keyword>
<sequence length="300" mass="33717">MAELYSWVKSIKLSPTWQYRLRQYGLLMRVDKPIGIFLLLWPTLWALWLAADGTPSLSLIVIFSIGVFLTRSAGCVINDFADRNFDGKVERTKSRPLATGVVTEKEALALFVILSLIAFGLVLMLNSLSIILSVIAIAIAMAYPFMKRVTYFPQVVLGAAFSMSIPMAFAATNNEIPESAWLLYIANLLWVLAYDTLYGMVDKKDDLKVGIKSTAILFGEADLQIIATIQGFFLFGMLLVGGRFELNYWYYISLLVATGLIVWQLYHCRKRQRENCFTAFLNNNWVGLVIFCGILLAKSS</sequence>
<dbReference type="InterPro" id="IPR006370">
    <property type="entry name" value="HB_polyprenyltransferase-like"/>
</dbReference>
<evidence type="ECO:0000313" key="15">
    <source>
        <dbReference type="Proteomes" id="UP000317839"/>
    </source>
</evidence>
<evidence type="ECO:0000256" key="8">
    <source>
        <dbReference type="ARBA" id="ARBA00022692"/>
    </source>
</evidence>
<accession>A0A545TAA2</accession>
<evidence type="ECO:0000256" key="6">
    <source>
        <dbReference type="ARBA" id="ARBA00022679"/>
    </source>
</evidence>
<keyword evidence="15" id="KW-1185">Reference proteome</keyword>
<evidence type="ECO:0000256" key="4">
    <source>
        <dbReference type="ARBA" id="ARBA00022475"/>
    </source>
</evidence>
<dbReference type="CDD" id="cd13959">
    <property type="entry name" value="PT_UbiA_COQ2"/>
    <property type="match status" value="1"/>
</dbReference>
<name>A0A545TAA2_9GAMM</name>
<evidence type="ECO:0000256" key="7">
    <source>
        <dbReference type="ARBA" id="ARBA00022688"/>
    </source>
</evidence>
<keyword evidence="4 12" id="KW-1003">Cell membrane</keyword>
<keyword evidence="6 12" id="KW-0808">Transferase</keyword>
<keyword evidence="5 12" id="KW-0997">Cell inner membrane</keyword>
<comment type="catalytic activity">
    <reaction evidence="12">
        <text>all-trans-octaprenyl diphosphate + 4-hydroxybenzoate = 4-hydroxy-3-(all-trans-octaprenyl)benzoate + diphosphate</text>
        <dbReference type="Rhea" id="RHEA:27782"/>
        <dbReference type="ChEBI" id="CHEBI:1617"/>
        <dbReference type="ChEBI" id="CHEBI:17879"/>
        <dbReference type="ChEBI" id="CHEBI:33019"/>
        <dbReference type="ChEBI" id="CHEBI:57711"/>
        <dbReference type="EC" id="2.5.1.39"/>
    </reaction>
</comment>
<evidence type="ECO:0000256" key="10">
    <source>
        <dbReference type="ARBA" id="ARBA00022989"/>
    </source>
</evidence>
<keyword evidence="8 12" id="KW-0812">Transmembrane</keyword>
<comment type="similarity">
    <text evidence="3 12">Belongs to the UbiA prenyltransferase family.</text>
</comment>
<evidence type="ECO:0000256" key="13">
    <source>
        <dbReference type="NCBIfam" id="TIGR01474"/>
    </source>
</evidence>
<comment type="cofactor">
    <cofactor evidence="1 12">
        <name>Mg(2+)</name>
        <dbReference type="ChEBI" id="CHEBI:18420"/>
    </cofactor>
</comment>
<evidence type="ECO:0000256" key="11">
    <source>
        <dbReference type="ARBA" id="ARBA00023136"/>
    </source>
</evidence>
<dbReference type="EC" id="2.5.1.39" evidence="12 13"/>
<dbReference type="InterPro" id="IPR030470">
    <property type="entry name" value="UbiA_prenylTrfase_CS"/>
</dbReference>
<dbReference type="PANTHER" id="PTHR11048:SF28">
    <property type="entry name" value="4-HYDROXYBENZOATE POLYPRENYLTRANSFERASE, MITOCHONDRIAL"/>
    <property type="match status" value="1"/>
</dbReference>
<dbReference type="Gene3D" id="1.20.120.1780">
    <property type="entry name" value="UbiA prenyltransferase"/>
    <property type="match status" value="1"/>
</dbReference>
<feature type="transmembrane region" description="Helical" evidence="12">
    <location>
        <begin position="34"/>
        <end position="51"/>
    </location>
</feature>
<dbReference type="PROSITE" id="PS00943">
    <property type="entry name" value="UBIA"/>
    <property type="match status" value="1"/>
</dbReference>
<evidence type="ECO:0000256" key="1">
    <source>
        <dbReference type="ARBA" id="ARBA00001946"/>
    </source>
</evidence>
<dbReference type="GO" id="GO:0006744">
    <property type="term" value="P:ubiquinone biosynthetic process"/>
    <property type="evidence" value="ECO:0007669"/>
    <property type="project" value="UniProtKB-UniRule"/>
</dbReference>
<dbReference type="OrthoDB" id="9782418at2"/>
<comment type="caution">
    <text evidence="14">The sequence shown here is derived from an EMBL/GenBank/DDBJ whole genome shotgun (WGS) entry which is preliminary data.</text>
</comment>
<protein>
    <recommendedName>
        <fullName evidence="12 13">4-hydroxybenzoate octaprenyltransferase</fullName>
        <ecNumber evidence="12 13">2.5.1.39</ecNumber>
    </recommendedName>
    <alternativeName>
        <fullName evidence="12">4-HB polyprenyltransferase</fullName>
    </alternativeName>
</protein>
<dbReference type="Proteomes" id="UP000317839">
    <property type="component" value="Unassembled WGS sequence"/>
</dbReference>
<evidence type="ECO:0000256" key="9">
    <source>
        <dbReference type="ARBA" id="ARBA00022842"/>
    </source>
</evidence>
<dbReference type="Pfam" id="PF01040">
    <property type="entry name" value="UbiA"/>
    <property type="match status" value="1"/>
</dbReference>
<dbReference type="UniPathway" id="UPA00232"/>
<feature type="transmembrane region" description="Helical" evidence="12">
    <location>
        <begin position="151"/>
        <end position="169"/>
    </location>
</feature>
<dbReference type="NCBIfam" id="TIGR01474">
    <property type="entry name" value="ubiA_proteo"/>
    <property type="match status" value="1"/>
</dbReference>
<dbReference type="FunFam" id="1.20.120.1780:FF:000001">
    <property type="entry name" value="4-hydroxybenzoate octaprenyltransferase"/>
    <property type="match status" value="1"/>
</dbReference>
<keyword evidence="9 12" id="KW-0460">Magnesium</keyword>
<dbReference type="AlphaFoldDB" id="A0A545TAA2"/>
<evidence type="ECO:0000256" key="5">
    <source>
        <dbReference type="ARBA" id="ARBA00022519"/>
    </source>
</evidence>
<dbReference type="HAMAP" id="MF_01635">
    <property type="entry name" value="UbiA"/>
    <property type="match status" value="1"/>
</dbReference>
<dbReference type="FunFam" id="1.10.357.140:FF:000002">
    <property type="entry name" value="4-hydroxybenzoate octaprenyltransferase"/>
    <property type="match status" value="1"/>
</dbReference>
<dbReference type="GO" id="GO:0008412">
    <property type="term" value="F:4-hydroxybenzoate polyprenyltransferase activity"/>
    <property type="evidence" value="ECO:0007669"/>
    <property type="project" value="UniProtKB-UniRule"/>
</dbReference>
<feature type="transmembrane region" description="Helical" evidence="12">
    <location>
        <begin position="181"/>
        <end position="201"/>
    </location>
</feature>
<comment type="subcellular location">
    <subcellularLocation>
        <location evidence="12">Cell inner membrane</location>
        <topology evidence="12">Multi-pass membrane protein</topology>
    </subcellularLocation>
    <subcellularLocation>
        <location evidence="2">Membrane</location>
        <topology evidence="2">Multi-pass membrane protein</topology>
    </subcellularLocation>
</comment>
<organism evidence="14 15">
    <name type="scientific">Aliikangiella marina</name>
    <dbReference type="NCBI Taxonomy" id="1712262"/>
    <lineage>
        <taxon>Bacteria</taxon>
        <taxon>Pseudomonadati</taxon>
        <taxon>Pseudomonadota</taxon>
        <taxon>Gammaproteobacteria</taxon>
        <taxon>Oceanospirillales</taxon>
        <taxon>Pleioneaceae</taxon>
        <taxon>Aliikangiella</taxon>
    </lineage>
</organism>
<gene>
    <name evidence="12" type="primary">ubiA</name>
    <name evidence="14" type="ORF">FLL45_13190</name>
</gene>
<dbReference type="Gene3D" id="1.10.357.140">
    <property type="entry name" value="UbiA prenyltransferase"/>
    <property type="match status" value="1"/>
</dbReference>
<dbReference type="InterPro" id="IPR044878">
    <property type="entry name" value="UbiA_sf"/>
</dbReference>
<reference evidence="14 15" key="1">
    <citation type="submission" date="2019-06" db="EMBL/GenBank/DDBJ databases">
        <title>Draft genome of Aliikangiella marina GYP-15.</title>
        <authorList>
            <person name="Wang G."/>
        </authorList>
    </citation>
    <scope>NUCLEOTIDE SEQUENCE [LARGE SCALE GENOMIC DNA]</scope>
    <source>
        <strain evidence="14 15">GYP-15</strain>
    </source>
</reference>
<evidence type="ECO:0000256" key="2">
    <source>
        <dbReference type="ARBA" id="ARBA00004141"/>
    </source>
</evidence>
<dbReference type="EMBL" id="VIKR01000003">
    <property type="protein sequence ID" value="TQV74138.1"/>
    <property type="molecule type" value="Genomic_DNA"/>
</dbReference>
<feature type="transmembrane region" description="Helical" evidence="12">
    <location>
        <begin position="278"/>
        <end position="297"/>
    </location>
</feature>